<evidence type="ECO:0000256" key="1">
    <source>
        <dbReference type="ARBA" id="ARBA00000085"/>
    </source>
</evidence>
<organism evidence="10 11">
    <name type="scientific">Flavobacterium sediminis</name>
    <dbReference type="NCBI Taxonomy" id="2201181"/>
    <lineage>
        <taxon>Bacteria</taxon>
        <taxon>Pseudomonadati</taxon>
        <taxon>Bacteroidota</taxon>
        <taxon>Flavobacteriia</taxon>
        <taxon>Flavobacteriales</taxon>
        <taxon>Flavobacteriaceae</taxon>
        <taxon>Flavobacterium</taxon>
    </lineage>
</organism>
<keyword evidence="8" id="KW-1133">Transmembrane helix</keyword>
<dbReference type="EC" id="2.7.13.3" evidence="2"/>
<feature type="domain" description="Histidine kinase" evidence="9">
    <location>
        <begin position="227"/>
        <end position="439"/>
    </location>
</feature>
<dbReference type="RefSeq" id="WP_109569218.1">
    <property type="nucleotide sequence ID" value="NZ_CP029463.1"/>
</dbReference>
<evidence type="ECO:0000259" key="9">
    <source>
        <dbReference type="PROSITE" id="PS50109"/>
    </source>
</evidence>
<dbReference type="Pfam" id="PF02518">
    <property type="entry name" value="HATPase_c"/>
    <property type="match status" value="1"/>
</dbReference>
<keyword evidence="7" id="KW-0902">Two-component regulatory system</keyword>
<feature type="transmembrane region" description="Helical" evidence="8">
    <location>
        <begin position="31"/>
        <end position="58"/>
    </location>
</feature>
<evidence type="ECO:0000256" key="3">
    <source>
        <dbReference type="ARBA" id="ARBA00022679"/>
    </source>
</evidence>
<dbReference type="KEGG" id="fse:DI487_08245"/>
<dbReference type="InterPro" id="IPR036097">
    <property type="entry name" value="HisK_dim/P_sf"/>
</dbReference>
<protein>
    <recommendedName>
        <fullName evidence="2">histidine kinase</fullName>
        <ecNumber evidence="2">2.7.13.3</ecNumber>
    </recommendedName>
</protein>
<dbReference type="InterPro" id="IPR004358">
    <property type="entry name" value="Sig_transdc_His_kin-like_C"/>
</dbReference>
<dbReference type="OrthoDB" id="1931120at2"/>
<name>A0A2U8QUX6_9FLAO</name>
<dbReference type="GO" id="GO:0005524">
    <property type="term" value="F:ATP binding"/>
    <property type="evidence" value="ECO:0007669"/>
    <property type="project" value="UniProtKB-KW"/>
</dbReference>
<feature type="transmembrane region" description="Helical" evidence="8">
    <location>
        <begin position="7"/>
        <end position="25"/>
    </location>
</feature>
<dbReference type="SUPFAM" id="SSF55874">
    <property type="entry name" value="ATPase domain of HSP90 chaperone/DNA topoisomerase II/histidine kinase"/>
    <property type="match status" value="1"/>
</dbReference>
<dbReference type="InterPro" id="IPR036890">
    <property type="entry name" value="HATPase_C_sf"/>
</dbReference>
<dbReference type="SMART" id="SM00387">
    <property type="entry name" value="HATPase_c"/>
    <property type="match status" value="1"/>
</dbReference>
<dbReference type="Gene3D" id="1.10.287.130">
    <property type="match status" value="1"/>
</dbReference>
<evidence type="ECO:0000256" key="2">
    <source>
        <dbReference type="ARBA" id="ARBA00012438"/>
    </source>
</evidence>
<dbReference type="PANTHER" id="PTHR43065">
    <property type="entry name" value="SENSOR HISTIDINE KINASE"/>
    <property type="match status" value="1"/>
</dbReference>
<keyword evidence="6" id="KW-0067">ATP-binding</keyword>
<dbReference type="InterPro" id="IPR003594">
    <property type="entry name" value="HATPase_dom"/>
</dbReference>
<keyword evidence="3" id="KW-0808">Transferase</keyword>
<dbReference type="Gene3D" id="3.30.565.10">
    <property type="entry name" value="Histidine kinase-like ATPase, C-terminal domain"/>
    <property type="match status" value="1"/>
</dbReference>
<dbReference type="GO" id="GO:0000155">
    <property type="term" value="F:phosphorelay sensor kinase activity"/>
    <property type="evidence" value="ECO:0007669"/>
    <property type="project" value="InterPro"/>
</dbReference>
<dbReference type="EMBL" id="CP029463">
    <property type="protein sequence ID" value="AWM13851.1"/>
    <property type="molecule type" value="Genomic_DNA"/>
</dbReference>
<evidence type="ECO:0000256" key="8">
    <source>
        <dbReference type="SAM" id="Phobius"/>
    </source>
</evidence>
<dbReference type="SUPFAM" id="SSF47384">
    <property type="entry name" value="Homodimeric domain of signal transducing histidine kinase"/>
    <property type="match status" value="1"/>
</dbReference>
<dbReference type="Proteomes" id="UP000245429">
    <property type="component" value="Chromosome"/>
</dbReference>
<dbReference type="InterPro" id="IPR005467">
    <property type="entry name" value="His_kinase_dom"/>
</dbReference>
<reference evidence="10 11" key="1">
    <citation type="submission" date="2018-05" db="EMBL/GenBank/DDBJ databases">
        <title>Flavobacterium sp. MEBiC07310.</title>
        <authorList>
            <person name="Baek K."/>
        </authorList>
    </citation>
    <scope>NUCLEOTIDE SEQUENCE [LARGE SCALE GENOMIC DNA]</scope>
    <source>
        <strain evidence="10 11">MEBiC07310</strain>
    </source>
</reference>
<keyword evidence="5 10" id="KW-0418">Kinase</keyword>
<dbReference type="PROSITE" id="PS50109">
    <property type="entry name" value="HIS_KIN"/>
    <property type="match status" value="1"/>
</dbReference>
<proteinExistence type="predicted"/>
<keyword evidence="11" id="KW-1185">Reference proteome</keyword>
<keyword evidence="8" id="KW-0472">Membrane</keyword>
<gene>
    <name evidence="10" type="ORF">DI487_08245</name>
</gene>
<evidence type="ECO:0000256" key="4">
    <source>
        <dbReference type="ARBA" id="ARBA00022741"/>
    </source>
</evidence>
<dbReference type="AlphaFoldDB" id="A0A2U8QUX6"/>
<evidence type="ECO:0000313" key="10">
    <source>
        <dbReference type="EMBL" id="AWM13851.1"/>
    </source>
</evidence>
<keyword evidence="8" id="KW-0812">Transmembrane</keyword>
<evidence type="ECO:0000313" key="11">
    <source>
        <dbReference type="Proteomes" id="UP000245429"/>
    </source>
</evidence>
<dbReference type="PANTHER" id="PTHR43065:SF46">
    <property type="entry name" value="C4-DICARBOXYLATE TRANSPORT SENSOR PROTEIN DCTB"/>
    <property type="match status" value="1"/>
</dbReference>
<keyword evidence="4" id="KW-0547">Nucleotide-binding</keyword>
<evidence type="ECO:0000256" key="5">
    <source>
        <dbReference type="ARBA" id="ARBA00022777"/>
    </source>
</evidence>
<evidence type="ECO:0000256" key="7">
    <source>
        <dbReference type="ARBA" id="ARBA00023012"/>
    </source>
</evidence>
<accession>A0A2U8QUX6</accession>
<comment type="catalytic activity">
    <reaction evidence="1">
        <text>ATP + protein L-histidine = ADP + protein N-phospho-L-histidine.</text>
        <dbReference type="EC" id="2.7.13.3"/>
    </reaction>
</comment>
<dbReference type="PRINTS" id="PR00344">
    <property type="entry name" value="BCTRLSENSOR"/>
</dbReference>
<evidence type="ECO:0000256" key="6">
    <source>
        <dbReference type="ARBA" id="ARBA00022840"/>
    </source>
</evidence>
<sequence>MIKRFDIFIRLLLVLLCLAGSFFLFQKEYHYTALLFLIIALGLFLELLSFISSIFEFYDKTILSILNKDFSADFKSKKYQGFYTNLFVLYEQLKSSQKEQITKDTIYHSIFNTIETGVLILEKKESDWQVTLMNDYFSHHFKAPKVSKWSYLNQYLPALCEIIEEHHFSDFKTPLQIRVDKQDYQTFILQTAQSKIYNKEYYIVLLDSIQKVIEKKEKEAWINLMKVISHELMNSLTPIHALAQNLQETTLQDTLSQEDISDIKESVGTISNRTRHLQQFVENYRKLAALPSPKKEKIALQELLKNSLQIMQPLLKKEQIAVSNEIGFDRWISVDRQQLEQVLINLLTNSIYALADKTNKQITLSGEVKEKRLFIYITDTGKGIEKEIEDKIFLPFFTTRKEGAGIGLTLSKNIIEAHGGYLTFESNENETKFTICLLE</sequence>